<proteinExistence type="predicted"/>
<accession>A0AA39T4J3</accession>
<dbReference type="PANTHER" id="PTHR10039:SF14">
    <property type="entry name" value="NACHT DOMAIN-CONTAINING PROTEIN"/>
    <property type="match status" value="1"/>
</dbReference>
<feature type="domain" description="NACHT" evidence="2">
    <location>
        <begin position="342"/>
        <end position="490"/>
    </location>
</feature>
<dbReference type="AlphaFoldDB" id="A0AA39T4J3"/>
<dbReference type="PANTHER" id="PTHR10039">
    <property type="entry name" value="AMELOGENIN"/>
    <property type="match status" value="1"/>
</dbReference>
<evidence type="ECO:0000259" key="2">
    <source>
        <dbReference type="PROSITE" id="PS50837"/>
    </source>
</evidence>
<dbReference type="Proteomes" id="UP001175227">
    <property type="component" value="Unassembled WGS sequence"/>
</dbReference>
<dbReference type="EMBL" id="JAUEPR010000099">
    <property type="protein sequence ID" value="KAK0464171.1"/>
    <property type="molecule type" value="Genomic_DNA"/>
</dbReference>
<gene>
    <name evidence="3" type="ORF">IW261DRAFT_1524318</name>
</gene>
<keyword evidence="1" id="KW-0677">Repeat</keyword>
<organism evidence="3 4">
    <name type="scientific">Armillaria novae-zelandiae</name>
    <dbReference type="NCBI Taxonomy" id="153914"/>
    <lineage>
        <taxon>Eukaryota</taxon>
        <taxon>Fungi</taxon>
        <taxon>Dikarya</taxon>
        <taxon>Basidiomycota</taxon>
        <taxon>Agaricomycotina</taxon>
        <taxon>Agaricomycetes</taxon>
        <taxon>Agaricomycetidae</taxon>
        <taxon>Agaricales</taxon>
        <taxon>Marasmiineae</taxon>
        <taxon>Physalacriaceae</taxon>
        <taxon>Armillaria</taxon>
    </lineage>
</organism>
<sequence>MAEDTRFRFIEDVELQWLLFTDVARIYLTVAAGDVSHTTNPVKYRAYFHSESKTIWSPQLNLGHLDASTTVTLKLYSSRKILGRKLLGSAQLPVGDMFAPNQKDEPLLLLGRASPAVPTVSLKIVYSSDPQEVVRDLVNNVSRPKAPLAKYSKILDGVVAIKETIDLVTEFNPVAKMAWVIISMGVDILRKQKDADELIVELYETMLLSHKEASGDEFLKCLVVFRPIYDSLLDHTIACAQFIENCAKKNLINRIAKGHFTKESKKMQERFHEIDEKLAWSVTKGSYKLIADQDKLTQIKEAKDSLKPSSIPDPELLNFCLDGTREQVLKSMEDWILKCNGGSLWCTGMAGMGKSSLMATLCKRLGVNSDGNRSQLGCFIRYDRKTYTDTSQLVSTIAYSLCVLDEGIAGAISEAVRIRGLSVSETQDKFRILLREPLASVQLDKRRPIVIIVDGLDECDVTKLEDILKVLAEGFGPNLPFMRLIVSCRPIDCVSRTLLRARAQSNSKLVNICLDDKLYRDQAVDDIQLYIRHRFSEIYSFTRLRDGTDEFRNLCESLQAAEKLSCRAEGLFIWAATVCKFLAIYPFESRIQQLLEAVAPKNALHAMTSLYLTALRAVVSEDPQDTDITSYIRAVLGALIVATVITVEILNDLVFPNDRSANLILAKLGSVVHTNQQGYIHLVHQSFYDFLKDRDRCEEWYIDPASEEQRDLEERINSLPHYNTRSSGVF</sequence>
<protein>
    <recommendedName>
        <fullName evidence="2">NACHT domain-containing protein</fullName>
    </recommendedName>
</protein>
<dbReference type="Pfam" id="PF24883">
    <property type="entry name" value="NPHP3_N"/>
    <property type="match status" value="1"/>
</dbReference>
<dbReference type="InterPro" id="IPR027417">
    <property type="entry name" value="P-loop_NTPase"/>
</dbReference>
<evidence type="ECO:0000256" key="1">
    <source>
        <dbReference type="ARBA" id="ARBA00022737"/>
    </source>
</evidence>
<dbReference type="InterPro" id="IPR056884">
    <property type="entry name" value="NPHP3-like_N"/>
</dbReference>
<comment type="caution">
    <text evidence="3">The sequence shown here is derived from an EMBL/GenBank/DDBJ whole genome shotgun (WGS) entry which is preliminary data.</text>
</comment>
<dbReference type="SUPFAM" id="SSF52540">
    <property type="entry name" value="P-loop containing nucleoside triphosphate hydrolases"/>
    <property type="match status" value="1"/>
</dbReference>
<name>A0AA39T4J3_9AGAR</name>
<keyword evidence="4" id="KW-1185">Reference proteome</keyword>
<dbReference type="PROSITE" id="PS50837">
    <property type="entry name" value="NACHT"/>
    <property type="match status" value="1"/>
</dbReference>
<dbReference type="Gene3D" id="3.40.50.300">
    <property type="entry name" value="P-loop containing nucleotide triphosphate hydrolases"/>
    <property type="match status" value="1"/>
</dbReference>
<evidence type="ECO:0000313" key="3">
    <source>
        <dbReference type="EMBL" id="KAK0464171.1"/>
    </source>
</evidence>
<reference evidence="3" key="1">
    <citation type="submission" date="2023-06" db="EMBL/GenBank/DDBJ databases">
        <authorList>
            <consortium name="Lawrence Berkeley National Laboratory"/>
            <person name="Ahrendt S."/>
            <person name="Sahu N."/>
            <person name="Indic B."/>
            <person name="Wong-Bajracharya J."/>
            <person name="Merenyi Z."/>
            <person name="Ke H.-M."/>
            <person name="Monk M."/>
            <person name="Kocsube S."/>
            <person name="Drula E."/>
            <person name="Lipzen A."/>
            <person name="Balint B."/>
            <person name="Henrissat B."/>
            <person name="Andreopoulos B."/>
            <person name="Martin F.M."/>
            <person name="Harder C.B."/>
            <person name="Rigling D."/>
            <person name="Ford K.L."/>
            <person name="Foster G.D."/>
            <person name="Pangilinan J."/>
            <person name="Papanicolaou A."/>
            <person name="Barry K."/>
            <person name="LaButti K."/>
            <person name="Viragh M."/>
            <person name="Koriabine M."/>
            <person name="Yan M."/>
            <person name="Riley R."/>
            <person name="Champramary S."/>
            <person name="Plett K.L."/>
            <person name="Tsai I.J."/>
            <person name="Slot J."/>
            <person name="Sipos G."/>
            <person name="Plett J."/>
            <person name="Nagy L.G."/>
            <person name="Grigoriev I.V."/>
        </authorList>
    </citation>
    <scope>NUCLEOTIDE SEQUENCE</scope>
    <source>
        <strain evidence="3">ICMP 16352</strain>
    </source>
</reference>
<dbReference type="InterPro" id="IPR007111">
    <property type="entry name" value="NACHT_NTPase"/>
</dbReference>
<evidence type="ECO:0000313" key="4">
    <source>
        <dbReference type="Proteomes" id="UP001175227"/>
    </source>
</evidence>